<dbReference type="Pfam" id="PF04923">
    <property type="entry name" value="Ninjurin"/>
    <property type="match status" value="1"/>
</dbReference>
<dbReference type="PANTHER" id="PTHR12316">
    <property type="entry name" value="NINJURIN-RELATED"/>
    <property type="match status" value="1"/>
</dbReference>
<keyword evidence="3 7" id="KW-0812">Transmembrane</keyword>
<evidence type="ECO:0000256" key="6">
    <source>
        <dbReference type="ARBA" id="ARBA00023136"/>
    </source>
</evidence>
<feature type="transmembrane region" description="Helical" evidence="7">
    <location>
        <begin position="94"/>
        <end position="119"/>
    </location>
</feature>
<accession>A0A7R9PCC8</accession>
<evidence type="ECO:0000313" key="8">
    <source>
        <dbReference type="EMBL" id="CAD7577930.1"/>
    </source>
</evidence>
<dbReference type="InterPro" id="IPR007007">
    <property type="entry name" value="Ninjurin"/>
</dbReference>
<proteinExistence type="inferred from homology"/>
<evidence type="ECO:0000256" key="4">
    <source>
        <dbReference type="ARBA" id="ARBA00022889"/>
    </source>
</evidence>
<name>A0A7R9PCC8_TIMCA</name>
<dbReference type="EMBL" id="OE186462">
    <property type="protein sequence ID" value="CAD7577930.1"/>
    <property type="molecule type" value="Genomic_DNA"/>
</dbReference>
<comment type="similarity">
    <text evidence="2">Belongs to the ninjurin family.</text>
</comment>
<dbReference type="PANTHER" id="PTHR12316:SF17">
    <property type="entry name" value="NINJURIN C, ISOFORM D"/>
    <property type="match status" value="1"/>
</dbReference>
<dbReference type="GO" id="GO:0042246">
    <property type="term" value="P:tissue regeneration"/>
    <property type="evidence" value="ECO:0007669"/>
    <property type="project" value="InterPro"/>
</dbReference>
<dbReference type="AlphaFoldDB" id="A0A7R9PCC8"/>
<protein>
    <submittedName>
        <fullName evidence="8">(California timema) hypothetical protein</fullName>
    </submittedName>
</protein>
<dbReference type="GO" id="GO:0016020">
    <property type="term" value="C:membrane"/>
    <property type="evidence" value="ECO:0007669"/>
    <property type="project" value="UniProtKB-SubCell"/>
</dbReference>
<keyword evidence="6 7" id="KW-0472">Membrane</keyword>
<feature type="transmembrane region" description="Helical" evidence="7">
    <location>
        <begin position="58"/>
        <end position="82"/>
    </location>
</feature>
<reference evidence="8" key="1">
    <citation type="submission" date="2020-11" db="EMBL/GenBank/DDBJ databases">
        <authorList>
            <person name="Tran Van P."/>
        </authorList>
    </citation>
    <scope>NUCLEOTIDE SEQUENCE</scope>
</reference>
<feature type="transmembrane region" description="Helical" evidence="7">
    <location>
        <begin position="21"/>
        <end position="38"/>
    </location>
</feature>
<organism evidence="8">
    <name type="scientific">Timema californicum</name>
    <name type="common">California timema</name>
    <name type="synonym">Walking stick</name>
    <dbReference type="NCBI Taxonomy" id="61474"/>
    <lineage>
        <taxon>Eukaryota</taxon>
        <taxon>Metazoa</taxon>
        <taxon>Ecdysozoa</taxon>
        <taxon>Arthropoda</taxon>
        <taxon>Hexapoda</taxon>
        <taxon>Insecta</taxon>
        <taxon>Pterygota</taxon>
        <taxon>Neoptera</taxon>
        <taxon>Polyneoptera</taxon>
        <taxon>Phasmatodea</taxon>
        <taxon>Timematodea</taxon>
        <taxon>Timematoidea</taxon>
        <taxon>Timematidae</taxon>
        <taxon>Timema</taxon>
    </lineage>
</organism>
<sequence length="545" mass="59796">MPIEKPAPVVTPSKGVRLAIYWFRISSKCTSVVVFFYGESSPWFIPYPLQANADGPGRYPGITVSGGVQVCVGIVFLVIGGLNINRQVDQRTAVILNDTSLVMVFIISLVNVIISSFGMEHSSQPLRLLREREEKQAIIHSNVKFTSLRYLLQMVRPFYSLYIGFESLDTLFATVDVSAATQRMRTEYSRLRKCIRTCMEKKVGNHLGRTALSTRDQDLNPDLPIIGRSVYCESGALEQLDKEAGEEFKRACLAGSPDMLAPHFPHASRLFPQLRGKIDGLGNSYNKQERSSMLTELRITSHVSQENESGRDRCAGDEQSVVKQAGHILMTILMYARDVTKGEHVSPVAYTLHGRATAVIKSNEASLLRPLTVRTTTVSAAILGVLLMTMNLNHPDKQYTSAVLNHCTLSCVMGSMVSDVIKMSFGLDAAVPLTASYTHHFQNLNVTKIFSSSLFLFVYLPARSPQILQGIINVTLGSAFNINKTAHQTTANVWNNVVLSLNIITTATNVVISAFDMRQTSQGGGMSILTTASTPTTSPAPSLLA</sequence>
<dbReference type="GO" id="GO:0007155">
    <property type="term" value="P:cell adhesion"/>
    <property type="evidence" value="ECO:0007669"/>
    <property type="project" value="UniProtKB-KW"/>
</dbReference>
<comment type="subcellular location">
    <subcellularLocation>
        <location evidence="1">Membrane</location>
        <topology evidence="1">Multi-pass membrane protein</topology>
    </subcellularLocation>
</comment>
<keyword evidence="4" id="KW-0130">Cell adhesion</keyword>
<evidence type="ECO:0000256" key="7">
    <source>
        <dbReference type="SAM" id="Phobius"/>
    </source>
</evidence>
<evidence type="ECO:0000256" key="5">
    <source>
        <dbReference type="ARBA" id="ARBA00022989"/>
    </source>
</evidence>
<gene>
    <name evidence="8" type="ORF">TCMB3V08_LOCUS10471</name>
</gene>
<keyword evidence="5 7" id="KW-1133">Transmembrane helix</keyword>
<evidence type="ECO:0000256" key="1">
    <source>
        <dbReference type="ARBA" id="ARBA00004141"/>
    </source>
</evidence>
<evidence type="ECO:0000256" key="2">
    <source>
        <dbReference type="ARBA" id="ARBA00008141"/>
    </source>
</evidence>
<evidence type="ECO:0000256" key="3">
    <source>
        <dbReference type="ARBA" id="ARBA00022692"/>
    </source>
</evidence>